<proteinExistence type="predicted"/>
<dbReference type="EMBL" id="NRGR01000008">
    <property type="protein sequence ID" value="PCC40178.1"/>
    <property type="molecule type" value="Genomic_DNA"/>
</dbReference>
<evidence type="ECO:0000313" key="5">
    <source>
        <dbReference type="Proteomes" id="UP000218598"/>
    </source>
</evidence>
<dbReference type="CDD" id="cd02440">
    <property type="entry name" value="AdoMet_MTases"/>
    <property type="match status" value="1"/>
</dbReference>
<dbReference type="GeneID" id="95326594"/>
<organism evidence="4 5">
    <name type="scientific">Brachybacterium alimentarium</name>
    <dbReference type="NCBI Taxonomy" id="47845"/>
    <lineage>
        <taxon>Bacteria</taxon>
        <taxon>Bacillati</taxon>
        <taxon>Actinomycetota</taxon>
        <taxon>Actinomycetes</taxon>
        <taxon>Micrococcales</taxon>
        <taxon>Dermabacteraceae</taxon>
        <taxon>Brachybacterium</taxon>
    </lineage>
</organism>
<protein>
    <submittedName>
        <fullName evidence="4">Uncharacterized protein</fullName>
    </submittedName>
</protein>
<evidence type="ECO:0000313" key="4">
    <source>
        <dbReference type="EMBL" id="PCC40178.1"/>
    </source>
</evidence>
<dbReference type="InterPro" id="IPR029063">
    <property type="entry name" value="SAM-dependent_MTases_sf"/>
</dbReference>
<name>A0A2A3YLL2_9MICO</name>
<evidence type="ECO:0000259" key="2">
    <source>
        <dbReference type="Pfam" id="PF13649"/>
    </source>
</evidence>
<gene>
    <name evidence="4" type="ORF">CIK66_05990</name>
</gene>
<feature type="domain" description="23S rRNA (guanine(745)-N(1))-methyltransferase N-terminal" evidence="3">
    <location>
        <begin position="17"/>
        <end position="51"/>
    </location>
</feature>
<accession>A0A2A3YLL2</accession>
<dbReference type="OrthoDB" id="108476at2"/>
<dbReference type="Proteomes" id="UP000218598">
    <property type="component" value="Unassembled WGS sequence"/>
</dbReference>
<dbReference type="SUPFAM" id="SSF53335">
    <property type="entry name" value="S-adenosyl-L-methionine-dependent methyltransferases"/>
    <property type="match status" value="1"/>
</dbReference>
<dbReference type="InterPro" id="IPR048647">
    <property type="entry name" value="RlmA_N"/>
</dbReference>
<feature type="region of interest" description="Disordered" evidence="1">
    <location>
        <begin position="313"/>
        <end position="332"/>
    </location>
</feature>
<dbReference type="Gene3D" id="3.40.50.150">
    <property type="entry name" value="Vaccinia Virus protein VP39"/>
    <property type="match status" value="1"/>
</dbReference>
<evidence type="ECO:0000256" key="1">
    <source>
        <dbReference type="SAM" id="MobiDB-lite"/>
    </source>
</evidence>
<dbReference type="RefSeq" id="WP_096163963.1">
    <property type="nucleotide sequence ID" value="NZ_BAAAIQ010000005.1"/>
</dbReference>
<dbReference type="InterPro" id="IPR041698">
    <property type="entry name" value="Methyltransf_25"/>
</dbReference>
<dbReference type="Pfam" id="PF13649">
    <property type="entry name" value="Methyltransf_25"/>
    <property type="match status" value="1"/>
</dbReference>
<feature type="domain" description="Methyltransferase" evidence="2">
    <location>
        <begin position="124"/>
        <end position="208"/>
    </location>
</feature>
<evidence type="ECO:0000259" key="3">
    <source>
        <dbReference type="Pfam" id="PF21302"/>
    </source>
</evidence>
<dbReference type="Pfam" id="PF21302">
    <property type="entry name" value="Zn_ribbon_RlmA"/>
    <property type="match status" value="1"/>
</dbReference>
<sequence>MSAPAPPALIGALDVLRCPQCGATLELVQRSLRCPQRHTYDLARAGYVSLLRGNGAISGDDDEMARARERFLASGAYRPLLEAITDLAADTVPALNAAAPSPAGSTVSEGVGGSDRAGSRVPTVLDAGCGPGYYLSGMLDRFPTARGIGFDTSARSLRFAARSHPRAAVHSGDVFAPLPLADGSVDALLDVFAPRNPAEFVRVLHPEGRLIVARPAAEHLAELRALVPGMVAVDPQKEERLHAALDPHFDLETQRTVRCAVPLDAASARDLVAMTPSARHIDAAALPERLEALKNSPSATPFTVTLSVLLSSHRPRRTAPPLSRWTAEPQGR</sequence>
<keyword evidence="5" id="KW-1185">Reference proteome</keyword>
<dbReference type="AlphaFoldDB" id="A0A2A3YLL2"/>
<feature type="region of interest" description="Disordered" evidence="1">
    <location>
        <begin position="98"/>
        <end position="117"/>
    </location>
</feature>
<reference evidence="4 5" key="1">
    <citation type="journal article" date="2017" name="Elife">
        <title>Extensive horizontal gene transfer in cheese-associated bacteria.</title>
        <authorList>
            <person name="Bonham K.S."/>
            <person name="Wolfe B.E."/>
            <person name="Dutton R.J."/>
        </authorList>
    </citation>
    <scope>NUCLEOTIDE SEQUENCE [LARGE SCALE GENOMIC DNA]</scope>
    <source>
        <strain evidence="4 5">341_9</strain>
    </source>
</reference>
<comment type="caution">
    <text evidence="4">The sequence shown here is derived from an EMBL/GenBank/DDBJ whole genome shotgun (WGS) entry which is preliminary data.</text>
</comment>